<dbReference type="Gene3D" id="3.40.395.10">
    <property type="entry name" value="Adenoviral Proteinase, Chain A"/>
    <property type="match status" value="1"/>
</dbReference>
<evidence type="ECO:0000259" key="5">
    <source>
        <dbReference type="PROSITE" id="PS50600"/>
    </source>
</evidence>
<evidence type="ECO:0000313" key="6">
    <source>
        <dbReference type="EMBL" id="ODM93405.1"/>
    </source>
</evidence>
<dbReference type="GO" id="GO:0016926">
    <property type="term" value="P:protein desumoylation"/>
    <property type="evidence" value="ECO:0007669"/>
    <property type="project" value="UniProtKB-ARBA"/>
</dbReference>
<reference evidence="6 7" key="1">
    <citation type="journal article" date="2016" name="Genome Biol. Evol.">
        <title>Gene Family Evolution Reflects Adaptation to Soil Environmental Stressors in the Genome of the Collembolan Orchesella cincta.</title>
        <authorList>
            <person name="Faddeeva-Vakhrusheva A."/>
            <person name="Derks M.F."/>
            <person name="Anvar S.Y."/>
            <person name="Agamennone V."/>
            <person name="Suring W."/>
            <person name="Smit S."/>
            <person name="van Straalen N.M."/>
            <person name="Roelofs D."/>
        </authorList>
    </citation>
    <scope>NUCLEOTIDE SEQUENCE [LARGE SCALE GENOMIC DNA]</scope>
    <source>
        <tissue evidence="6">Mixed pool</tissue>
    </source>
</reference>
<accession>A0A1D2MKH6</accession>
<dbReference type="STRING" id="48709.A0A1D2MKH6"/>
<evidence type="ECO:0000256" key="4">
    <source>
        <dbReference type="ARBA" id="ARBA00022807"/>
    </source>
</evidence>
<comment type="caution">
    <text evidence="6">The sequence shown here is derived from an EMBL/GenBank/DDBJ whole genome shotgun (WGS) entry which is preliminary data.</text>
</comment>
<evidence type="ECO:0000256" key="2">
    <source>
        <dbReference type="ARBA" id="ARBA00022670"/>
    </source>
</evidence>
<dbReference type="GO" id="GO:0006508">
    <property type="term" value="P:proteolysis"/>
    <property type="evidence" value="ECO:0007669"/>
    <property type="project" value="UniProtKB-KW"/>
</dbReference>
<proteinExistence type="inferred from homology"/>
<protein>
    <submittedName>
        <fullName evidence="6">Sentrin-specific protease 7</fullName>
    </submittedName>
</protein>
<feature type="domain" description="Ubiquitin-like protease family profile" evidence="5">
    <location>
        <begin position="192"/>
        <end position="433"/>
    </location>
</feature>
<dbReference type="Proteomes" id="UP000094527">
    <property type="component" value="Unassembled WGS sequence"/>
</dbReference>
<dbReference type="PANTHER" id="PTHR46915">
    <property type="entry name" value="UBIQUITIN-LIKE PROTEASE 4-RELATED"/>
    <property type="match status" value="1"/>
</dbReference>
<dbReference type="InterPro" id="IPR038765">
    <property type="entry name" value="Papain-like_cys_pep_sf"/>
</dbReference>
<evidence type="ECO:0000256" key="1">
    <source>
        <dbReference type="ARBA" id="ARBA00005234"/>
    </source>
</evidence>
<dbReference type="AlphaFoldDB" id="A0A1D2MKH6"/>
<organism evidence="6 7">
    <name type="scientific">Orchesella cincta</name>
    <name type="common">Springtail</name>
    <name type="synonym">Podura cincta</name>
    <dbReference type="NCBI Taxonomy" id="48709"/>
    <lineage>
        <taxon>Eukaryota</taxon>
        <taxon>Metazoa</taxon>
        <taxon>Ecdysozoa</taxon>
        <taxon>Arthropoda</taxon>
        <taxon>Hexapoda</taxon>
        <taxon>Collembola</taxon>
        <taxon>Entomobryomorpha</taxon>
        <taxon>Entomobryoidea</taxon>
        <taxon>Orchesellidae</taxon>
        <taxon>Orchesellinae</taxon>
        <taxon>Orchesella</taxon>
    </lineage>
</organism>
<sequence>MGMDTEVNYAMVESMEDLPSTSGMELVLRKRNATTSHYRPGFSFKIDEKAVTKDPKEMELNYQIPFNFIKLLPLQIVTLERVHKKSVSPEFAKKYRNGKYEIFFKAAARRKRPNSNNDRKKLDLIRYRMLDEGDFTFDGFADLMECRRKSKKKRVRRSQNDMQVSLVSNDDQRPIITDNDSLVVSEFKEMGLGVSLTSIKRLAPMQELDDDLVDFGIFNLLKDDPSIIYVRGSTWSLYFFSEDDPIPEFRRKSFYKIITKRGDDLLNKKFMIIPVCREAHWLLVIISNPFPPESLVTQAVNKINAGVDARQASQELYNAWTDYTDYSPTTNPLIYVLDSKFLFVRRTVTNPFSFHNDTVRFILKGLRYAHQTFWEKSGNGIIANEETFQWKHTMNVDGTVTRRNNIHHYSLEVPEQQNGKDCGLFVVKYVETWLAFRERCGDNFTWMINQNLSQMFLPDSVGELRREIYLHLLERCRFHHPNCLTYLHEANPFTAPILLPIKQEPAPN</sequence>
<dbReference type="PANTHER" id="PTHR46915:SF6">
    <property type="entry name" value="CYSTEINE PROTEINASES SUPERFAMILY PROTEIN"/>
    <property type="match status" value="1"/>
</dbReference>
<keyword evidence="7" id="KW-1185">Reference proteome</keyword>
<dbReference type="SUPFAM" id="SSF54001">
    <property type="entry name" value="Cysteine proteinases"/>
    <property type="match status" value="1"/>
</dbReference>
<comment type="similarity">
    <text evidence="1">Belongs to the peptidase C48 family.</text>
</comment>
<dbReference type="EMBL" id="LJIJ01000999">
    <property type="protein sequence ID" value="ODM93405.1"/>
    <property type="molecule type" value="Genomic_DNA"/>
</dbReference>
<dbReference type="PROSITE" id="PS50600">
    <property type="entry name" value="ULP_PROTEASE"/>
    <property type="match status" value="1"/>
</dbReference>
<dbReference type="InterPro" id="IPR003653">
    <property type="entry name" value="Peptidase_C48_C"/>
</dbReference>
<evidence type="ECO:0000313" key="7">
    <source>
        <dbReference type="Proteomes" id="UP000094527"/>
    </source>
</evidence>
<keyword evidence="2 6" id="KW-0645">Protease</keyword>
<keyword evidence="4" id="KW-0788">Thiol protease</keyword>
<dbReference type="GO" id="GO:0008234">
    <property type="term" value="F:cysteine-type peptidase activity"/>
    <property type="evidence" value="ECO:0007669"/>
    <property type="project" value="UniProtKB-KW"/>
</dbReference>
<evidence type="ECO:0000256" key="3">
    <source>
        <dbReference type="ARBA" id="ARBA00022801"/>
    </source>
</evidence>
<name>A0A1D2MKH6_ORCCI</name>
<dbReference type="OrthoDB" id="442460at2759"/>
<gene>
    <name evidence="6" type="ORF">Ocin01_13281</name>
</gene>
<keyword evidence="3" id="KW-0378">Hydrolase</keyword>